<dbReference type="SMART" id="SM00100">
    <property type="entry name" value="cNMP"/>
    <property type="match status" value="1"/>
</dbReference>
<dbReference type="STRING" id="288004.AL038_04460"/>
<evidence type="ECO:0000259" key="1">
    <source>
        <dbReference type="PROSITE" id="PS50042"/>
    </source>
</evidence>
<reference evidence="3" key="1">
    <citation type="submission" date="2016-12" db="EMBL/GenBank/DDBJ databases">
        <title>Complete Genome Sequence of Beggiatoa leptomitiformis D-401.</title>
        <authorList>
            <person name="Fomenkov A."/>
            <person name="Vincze T."/>
            <person name="Grabovich M."/>
            <person name="Anton B.P."/>
            <person name="Dubinina G."/>
            <person name="Orlova M."/>
            <person name="Belousova E."/>
            <person name="Roberts R.J."/>
        </authorList>
    </citation>
    <scope>NUCLEOTIDE SEQUENCE [LARGE SCALE GENOMIC DNA]</scope>
    <source>
        <strain evidence="3">D-401</strain>
    </source>
</reference>
<dbReference type="InterPro" id="IPR014710">
    <property type="entry name" value="RmlC-like_jellyroll"/>
</dbReference>
<dbReference type="RefSeq" id="WP_062149603.1">
    <property type="nucleotide sequence ID" value="NZ_CP012373.2"/>
</dbReference>
<dbReference type="OrthoDB" id="6881322at2"/>
<dbReference type="InterPro" id="IPR000595">
    <property type="entry name" value="cNMP-bd_dom"/>
</dbReference>
<proteinExistence type="predicted"/>
<name>A0A2N9YAL6_9GAMM</name>
<evidence type="ECO:0000313" key="3">
    <source>
        <dbReference type="Proteomes" id="UP000234271"/>
    </source>
</evidence>
<dbReference type="KEGG" id="blep:AL038_04460"/>
<feature type="domain" description="Cyclic nucleotide-binding" evidence="1">
    <location>
        <begin position="14"/>
        <end position="139"/>
    </location>
</feature>
<dbReference type="GO" id="GO:0005249">
    <property type="term" value="F:voltage-gated potassium channel activity"/>
    <property type="evidence" value="ECO:0007669"/>
    <property type="project" value="InterPro"/>
</dbReference>
<dbReference type="InterPro" id="IPR018490">
    <property type="entry name" value="cNMP-bd_dom_sf"/>
</dbReference>
<dbReference type="PANTHER" id="PTHR45743:SF2">
    <property type="entry name" value="POTASSIUM CHANNEL AKT1"/>
    <property type="match status" value="1"/>
</dbReference>
<dbReference type="PANTHER" id="PTHR45743">
    <property type="entry name" value="POTASSIUM CHANNEL AKT1"/>
    <property type="match status" value="1"/>
</dbReference>
<dbReference type="AlphaFoldDB" id="A0A2N9YAL6"/>
<dbReference type="PROSITE" id="PS50042">
    <property type="entry name" value="CNMP_BINDING_3"/>
    <property type="match status" value="1"/>
</dbReference>
<dbReference type="Pfam" id="PF00027">
    <property type="entry name" value="cNMP_binding"/>
    <property type="match status" value="1"/>
</dbReference>
<evidence type="ECO:0000313" key="2">
    <source>
        <dbReference type="EMBL" id="AUI67506.1"/>
    </source>
</evidence>
<gene>
    <name evidence="2" type="ORF">BLE401_01545</name>
</gene>
<dbReference type="Gene3D" id="2.60.120.10">
    <property type="entry name" value="Jelly Rolls"/>
    <property type="match status" value="1"/>
</dbReference>
<dbReference type="EMBL" id="CP018889">
    <property type="protein sequence ID" value="AUI67506.1"/>
    <property type="molecule type" value="Genomic_DNA"/>
</dbReference>
<accession>A0A2N9YAL6</accession>
<organism evidence="2 3">
    <name type="scientific">Beggiatoa leptomitoformis</name>
    <dbReference type="NCBI Taxonomy" id="288004"/>
    <lineage>
        <taxon>Bacteria</taxon>
        <taxon>Pseudomonadati</taxon>
        <taxon>Pseudomonadota</taxon>
        <taxon>Gammaproteobacteria</taxon>
        <taxon>Thiotrichales</taxon>
        <taxon>Thiotrichaceae</taxon>
        <taxon>Beggiatoa</taxon>
    </lineage>
</organism>
<dbReference type="SUPFAM" id="SSF51206">
    <property type="entry name" value="cAMP-binding domain-like"/>
    <property type="match status" value="1"/>
</dbReference>
<dbReference type="Proteomes" id="UP000234271">
    <property type="component" value="Chromosome"/>
</dbReference>
<dbReference type="CDD" id="cd00038">
    <property type="entry name" value="CAP_ED"/>
    <property type="match status" value="1"/>
</dbReference>
<dbReference type="InterPro" id="IPR045319">
    <property type="entry name" value="KAT/AKT"/>
</dbReference>
<keyword evidence="3" id="KW-1185">Reference proteome</keyword>
<sequence length="159" mass="18278">MSKENFAVLSVCPLFNGLSKKQIFYITAFFKQALFSKGAIVMQEGQKVDQLYIVSHGKWEVFLPKDNQDIPREQEVRLGMLECGALIGEYSFIDEYFASASVRTLEKGGLLMINRPDFERILESSNQVGKIIYKNLLLGLISRLRKQNEEKELLNLFDF</sequence>
<protein>
    <submittedName>
        <fullName evidence="2">Cyclic nucleotide-binding domain-containing protein</fullName>
    </submittedName>
</protein>